<dbReference type="RefSeq" id="WP_132872090.1">
    <property type="nucleotide sequence ID" value="NZ_SMGG01000003.1"/>
</dbReference>
<gene>
    <name evidence="7" type="primary">rplC</name>
    <name evidence="10" type="ORF">C8D98_0729</name>
</gene>
<name>A0A4R1KC84_9BACT</name>
<dbReference type="GO" id="GO:0022625">
    <property type="term" value="C:cytosolic large ribosomal subunit"/>
    <property type="evidence" value="ECO:0007669"/>
    <property type="project" value="TreeGrafter"/>
</dbReference>
<dbReference type="PANTHER" id="PTHR11229:SF16">
    <property type="entry name" value="LARGE RIBOSOMAL SUBUNIT PROTEIN UL3C"/>
    <property type="match status" value="1"/>
</dbReference>
<comment type="caution">
    <text evidence="10">The sequence shown here is derived from an EMBL/GenBank/DDBJ whole genome shotgun (WGS) entry which is preliminary data.</text>
</comment>
<dbReference type="InterPro" id="IPR000597">
    <property type="entry name" value="Ribosomal_uL3"/>
</dbReference>
<evidence type="ECO:0000256" key="8">
    <source>
        <dbReference type="RuleBase" id="RU003905"/>
    </source>
</evidence>
<comment type="similarity">
    <text evidence="1 7 8">Belongs to the universal ribosomal protein uL3 family.</text>
</comment>
<evidence type="ECO:0000256" key="3">
    <source>
        <dbReference type="ARBA" id="ARBA00022884"/>
    </source>
</evidence>
<dbReference type="HAMAP" id="MF_01325_B">
    <property type="entry name" value="Ribosomal_uL3_B"/>
    <property type="match status" value="1"/>
</dbReference>
<dbReference type="Gene3D" id="3.30.160.810">
    <property type="match status" value="1"/>
</dbReference>
<evidence type="ECO:0000313" key="10">
    <source>
        <dbReference type="EMBL" id="TCK62208.1"/>
    </source>
</evidence>
<proteinExistence type="inferred from homology"/>
<dbReference type="EMBL" id="SMGG01000003">
    <property type="protein sequence ID" value="TCK62208.1"/>
    <property type="molecule type" value="Genomic_DNA"/>
</dbReference>
<dbReference type="AlphaFoldDB" id="A0A4R1KC84"/>
<dbReference type="SUPFAM" id="SSF50447">
    <property type="entry name" value="Translation proteins"/>
    <property type="match status" value="1"/>
</dbReference>
<dbReference type="GO" id="GO:0006412">
    <property type="term" value="P:translation"/>
    <property type="evidence" value="ECO:0007669"/>
    <property type="project" value="UniProtKB-UniRule"/>
</dbReference>
<comment type="subunit">
    <text evidence="7 9">Part of the 50S ribosomal subunit. Forms a cluster with proteins L14 and L19.</text>
</comment>
<dbReference type="GO" id="GO:0003735">
    <property type="term" value="F:structural constituent of ribosome"/>
    <property type="evidence" value="ECO:0007669"/>
    <property type="project" value="UniProtKB-UniRule"/>
</dbReference>
<dbReference type="FunFam" id="3.30.160.810:FF:000001">
    <property type="entry name" value="50S ribosomal protein L3"/>
    <property type="match status" value="1"/>
</dbReference>
<dbReference type="Proteomes" id="UP000294614">
    <property type="component" value="Unassembled WGS sequence"/>
</dbReference>
<dbReference type="Pfam" id="PF00297">
    <property type="entry name" value="Ribosomal_L3"/>
    <property type="match status" value="1"/>
</dbReference>
<evidence type="ECO:0000256" key="1">
    <source>
        <dbReference type="ARBA" id="ARBA00006540"/>
    </source>
</evidence>
<evidence type="ECO:0000256" key="2">
    <source>
        <dbReference type="ARBA" id="ARBA00022730"/>
    </source>
</evidence>
<evidence type="ECO:0000256" key="7">
    <source>
        <dbReference type="HAMAP-Rule" id="MF_01325"/>
    </source>
</evidence>
<protein>
    <recommendedName>
        <fullName evidence="6 7">Large ribosomal subunit protein uL3</fullName>
    </recommendedName>
</protein>
<dbReference type="GO" id="GO:0019843">
    <property type="term" value="F:rRNA binding"/>
    <property type="evidence" value="ECO:0007669"/>
    <property type="project" value="UniProtKB-UniRule"/>
</dbReference>
<evidence type="ECO:0000256" key="5">
    <source>
        <dbReference type="ARBA" id="ARBA00023274"/>
    </source>
</evidence>
<dbReference type="Gene3D" id="2.40.30.10">
    <property type="entry name" value="Translation factors"/>
    <property type="match status" value="1"/>
</dbReference>
<evidence type="ECO:0000313" key="11">
    <source>
        <dbReference type="Proteomes" id="UP000294614"/>
    </source>
</evidence>
<keyword evidence="2 7" id="KW-0699">rRNA-binding</keyword>
<comment type="function">
    <text evidence="7 9">One of the primary rRNA binding proteins, it binds directly near the 3'-end of the 23S rRNA, where it nucleates assembly of the 50S subunit.</text>
</comment>
<dbReference type="InterPro" id="IPR009000">
    <property type="entry name" value="Transl_B-barrel_sf"/>
</dbReference>
<dbReference type="PANTHER" id="PTHR11229">
    <property type="entry name" value="50S RIBOSOMAL PROTEIN L3"/>
    <property type="match status" value="1"/>
</dbReference>
<keyword evidence="11" id="KW-1185">Reference proteome</keyword>
<dbReference type="FunFam" id="2.40.30.10:FF:000004">
    <property type="entry name" value="50S ribosomal protein L3"/>
    <property type="match status" value="1"/>
</dbReference>
<keyword evidence="5 7" id="KW-0687">Ribonucleoprotein</keyword>
<evidence type="ECO:0000256" key="4">
    <source>
        <dbReference type="ARBA" id="ARBA00022980"/>
    </source>
</evidence>
<dbReference type="OrthoDB" id="9806135at2"/>
<dbReference type="InterPro" id="IPR019927">
    <property type="entry name" value="Ribosomal_uL3_bac/org-type"/>
</dbReference>
<dbReference type="InterPro" id="IPR019926">
    <property type="entry name" value="Ribosomal_uL3_CS"/>
</dbReference>
<reference evidence="10 11" key="1">
    <citation type="submission" date="2019-03" db="EMBL/GenBank/DDBJ databases">
        <title>Genomic Encyclopedia of Type Strains, Phase IV (KMG-IV): sequencing the most valuable type-strain genomes for metagenomic binning, comparative biology and taxonomic classification.</title>
        <authorList>
            <person name="Goeker M."/>
        </authorList>
    </citation>
    <scope>NUCLEOTIDE SEQUENCE [LARGE SCALE GENOMIC DNA]</scope>
    <source>
        <strain evidence="10 11">DSM 24984</strain>
    </source>
</reference>
<dbReference type="PROSITE" id="PS00474">
    <property type="entry name" value="RIBOSOMAL_L3"/>
    <property type="match status" value="1"/>
</dbReference>
<dbReference type="NCBIfam" id="TIGR03625">
    <property type="entry name" value="L3_bact"/>
    <property type="match status" value="1"/>
</dbReference>
<keyword evidence="3 7" id="KW-0694">RNA-binding</keyword>
<evidence type="ECO:0000256" key="6">
    <source>
        <dbReference type="ARBA" id="ARBA00035243"/>
    </source>
</evidence>
<organism evidence="10 11">
    <name type="scientific">Seleniivibrio woodruffii</name>
    <dbReference type="NCBI Taxonomy" id="1078050"/>
    <lineage>
        <taxon>Bacteria</taxon>
        <taxon>Pseudomonadati</taxon>
        <taxon>Deferribacterota</taxon>
        <taxon>Deferribacteres</taxon>
        <taxon>Deferribacterales</taxon>
        <taxon>Geovibrionaceae</taxon>
        <taxon>Seleniivibrio</taxon>
    </lineage>
</organism>
<keyword evidence="4 7" id="KW-0689">Ribosomal protein</keyword>
<evidence type="ECO:0000256" key="9">
    <source>
        <dbReference type="RuleBase" id="RU003906"/>
    </source>
</evidence>
<sequence length="212" mass="22733">MAKAIIGKKVGMTQVFKEDGTVVPVTVVQAGPCVVTEVRTKDKDGYCAIQLGYEEIVKDGKVNKPMAGYFKKQGVKPHKYLKEFRTESGSDKAVGEQVNVTIFEEGDLIDVQGTSIGKGFQGVVKRYGFAGGPKTHGSHFHNVPGSIGMCEFPGETAKGKKMPGRMGGKTVSVQNLQVVKVIPETNLLLIKGAVPGHEDGVVYIKQAVKAKK</sequence>
<accession>A0A4R1KC84</accession>